<dbReference type="KEGG" id="ifn:GM661_06435"/>
<dbReference type="Pfam" id="PF02302">
    <property type="entry name" value="PTS_IIB"/>
    <property type="match status" value="1"/>
</dbReference>
<dbReference type="InterPro" id="IPR003501">
    <property type="entry name" value="PTS_EIIB_2/3"/>
</dbReference>
<dbReference type="GO" id="GO:0009401">
    <property type="term" value="P:phosphoenolpyruvate-dependent sugar phosphotransferase system"/>
    <property type="evidence" value="ECO:0007669"/>
    <property type="project" value="InterPro"/>
</dbReference>
<dbReference type="SUPFAM" id="SSF52794">
    <property type="entry name" value="PTS system IIB component-like"/>
    <property type="match status" value="1"/>
</dbReference>
<dbReference type="Proteomes" id="UP000665020">
    <property type="component" value="Chromosome"/>
</dbReference>
<accession>A0A8A7KFH5</accession>
<dbReference type="CDD" id="cd05566">
    <property type="entry name" value="PTS_IIB_galactitol"/>
    <property type="match status" value="1"/>
</dbReference>
<evidence type="ECO:0000256" key="1">
    <source>
        <dbReference type="ARBA" id="ARBA00022679"/>
    </source>
</evidence>
<evidence type="ECO:0000313" key="3">
    <source>
        <dbReference type="EMBL" id="QTL97647.1"/>
    </source>
</evidence>
<evidence type="ECO:0000259" key="2">
    <source>
        <dbReference type="PROSITE" id="PS51099"/>
    </source>
</evidence>
<evidence type="ECO:0000313" key="4">
    <source>
        <dbReference type="Proteomes" id="UP000665020"/>
    </source>
</evidence>
<dbReference type="EMBL" id="CP046640">
    <property type="protein sequence ID" value="QTL97647.1"/>
    <property type="molecule type" value="Genomic_DNA"/>
</dbReference>
<dbReference type="PROSITE" id="PS51099">
    <property type="entry name" value="PTS_EIIB_TYPE_2"/>
    <property type="match status" value="1"/>
</dbReference>
<keyword evidence="4" id="KW-1185">Reference proteome</keyword>
<dbReference type="RefSeq" id="WP_230869270.1">
    <property type="nucleotide sequence ID" value="NZ_CP046640.1"/>
</dbReference>
<proteinExistence type="predicted"/>
<dbReference type="InterPro" id="IPR036095">
    <property type="entry name" value="PTS_EIIB-like_sf"/>
</dbReference>
<dbReference type="Gene3D" id="3.40.50.2300">
    <property type="match status" value="1"/>
</dbReference>
<dbReference type="GO" id="GO:0008982">
    <property type="term" value="F:protein-N(PI)-phosphohistidine-sugar phosphotransferase activity"/>
    <property type="evidence" value="ECO:0007669"/>
    <property type="project" value="InterPro"/>
</dbReference>
<keyword evidence="1" id="KW-0808">Transferase</keyword>
<reference evidence="3" key="1">
    <citation type="submission" date="2019-12" db="EMBL/GenBank/DDBJ databases">
        <authorList>
            <person name="zhang j."/>
            <person name="sun C.M."/>
        </authorList>
    </citation>
    <scope>NUCLEOTIDE SEQUENCE</scope>
    <source>
        <strain evidence="3">NS-1</strain>
    </source>
</reference>
<sequence>MLRKKKILVACGSGIATSTVIMDKLENGLKERGIDIELEQSKISEAKNYIEDLKPDVIVVNGPVNTDYGIPAFSGVSFLTGIGVDELLDKIEKELND</sequence>
<name>A0A8A7KFH5_9FIRM</name>
<dbReference type="InterPro" id="IPR013011">
    <property type="entry name" value="PTS_EIIB_2"/>
</dbReference>
<dbReference type="AlphaFoldDB" id="A0A8A7KFH5"/>
<organism evidence="3 4">
    <name type="scientific">Iocasia fonsfrigidae</name>
    <dbReference type="NCBI Taxonomy" id="2682810"/>
    <lineage>
        <taxon>Bacteria</taxon>
        <taxon>Bacillati</taxon>
        <taxon>Bacillota</taxon>
        <taxon>Clostridia</taxon>
        <taxon>Halanaerobiales</taxon>
        <taxon>Halanaerobiaceae</taxon>
        <taxon>Iocasia</taxon>
    </lineage>
</organism>
<gene>
    <name evidence="3" type="ORF">GM661_06435</name>
</gene>
<protein>
    <submittedName>
        <fullName evidence="3">PTS galactitol transporter subunit IIB</fullName>
    </submittedName>
</protein>
<feature type="domain" description="PTS EIIB type-2" evidence="2">
    <location>
        <begin position="5"/>
        <end position="97"/>
    </location>
</feature>